<dbReference type="InterPro" id="IPR016097">
    <property type="entry name" value="DUF695"/>
</dbReference>
<sequence>MSFLRRKQPDGGRDEHSAIAAFWQWWTESGAALTAEAIAGRDPDAMVGALSERVDAIDPGLAWELGPGSDSSHVLVVTSEGNPDLRPLSRRWRMAAPAADPVWAYSDVRLPAPDVQDVVLRIGEVDLDAGSASADVRVSGTQIDVVVHHPRFPELPEDAQRTATFLLLDAVLGEADVETWVGQIAASELPALDPVPLVALRAVVADVQAQNTGPDGEPHWVMLNGTTPDGGAILASAQVPLRASTAPHLDTYVPVVVPFGDHTEQGLPGPASLVALRDLEDHLTVLLGESGRVVAHQSHDGVRILHLYVDGTTPAAEQVRAGVVGWDQGEVEVGVQLDPGWTSVAHLRT</sequence>
<reference evidence="3" key="1">
    <citation type="journal article" date="2019" name="Int. J. Syst. Evol. Microbiol.">
        <title>The Global Catalogue of Microorganisms (GCM) 10K type strain sequencing project: providing services to taxonomists for standard genome sequencing and annotation.</title>
        <authorList>
            <consortium name="The Broad Institute Genomics Platform"/>
            <consortium name="The Broad Institute Genome Sequencing Center for Infectious Disease"/>
            <person name="Wu L."/>
            <person name="Ma J."/>
        </authorList>
    </citation>
    <scope>NUCLEOTIDE SEQUENCE [LARGE SCALE GENOMIC DNA]</scope>
    <source>
        <strain evidence="3">KACC 14249</strain>
    </source>
</reference>
<evidence type="ECO:0000259" key="1">
    <source>
        <dbReference type="Pfam" id="PF05117"/>
    </source>
</evidence>
<gene>
    <name evidence="2" type="ORF">ACFQDO_17120</name>
</gene>
<accession>A0ABW1JJ08</accession>
<protein>
    <submittedName>
        <fullName evidence="2">DUF695 domain-containing protein</fullName>
    </submittedName>
</protein>
<feature type="domain" description="DUF695" evidence="1">
    <location>
        <begin position="235"/>
        <end position="342"/>
    </location>
</feature>
<dbReference type="Proteomes" id="UP001596189">
    <property type="component" value="Unassembled WGS sequence"/>
</dbReference>
<dbReference type="EMBL" id="JBHSRD010000008">
    <property type="protein sequence ID" value="MFC6008857.1"/>
    <property type="molecule type" value="Genomic_DNA"/>
</dbReference>
<evidence type="ECO:0000313" key="3">
    <source>
        <dbReference type="Proteomes" id="UP001596189"/>
    </source>
</evidence>
<keyword evidence="3" id="KW-1185">Reference proteome</keyword>
<proteinExistence type="predicted"/>
<organism evidence="2 3">
    <name type="scientific">Angustibacter luteus</name>
    <dbReference type="NCBI Taxonomy" id="658456"/>
    <lineage>
        <taxon>Bacteria</taxon>
        <taxon>Bacillati</taxon>
        <taxon>Actinomycetota</taxon>
        <taxon>Actinomycetes</taxon>
        <taxon>Kineosporiales</taxon>
        <taxon>Kineosporiaceae</taxon>
    </lineage>
</organism>
<comment type="caution">
    <text evidence="2">The sequence shown here is derived from an EMBL/GenBank/DDBJ whole genome shotgun (WGS) entry which is preliminary data.</text>
</comment>
<evidence type="ECO:0000313" key="2">
    <source>
        <dbReference type="EMBL" id="MFC6008857.1"/>
    </source>
</evidence>
<name>A0ABW1JJ08_9ACTN</name>
<dbReference type="Pfam" id="PF05117">
    <property type="entry name" value="DUF695"/>
    <property type="match status" value="1"/>
</dbReference>
<dbReference type="RefSeq" id="WP_345717396.1">
    <property type="nucleotide sequence ID" value="NZ_BAABFP010000007.1"/>
</dbReference>